<proteinExistence type="predicted"/>
<reference evidence="2" key="1">
    <citation type="submission" date="2020-12" db="EMBL/GenBank/DDBJ databases">
        <title>Bacterial taxonomy.</title>
        <authorList>
            <person name="Pan X."/>
        </authorList>
    </citation>
    <scope>NUCLEOTIDE SEQUENCE</scope>
    <source>
        <strain evidence="2">KCTC 52957</strain>
    </source>
</reference>
<evidence type="ECO:0000313" key="2">
    <source>
        <dbReference type="EMBL" id="MBJ3764331.1"/>
    </source>
</evidence>
<feature type="region of interest" description="Disordered" evidence="1">
    <location>
        <begin position="38"/>
        <end position="60"/>
    </location>
</feature>
<dbReference type="RefSeq" id="WP_198917505.1">
    <property type="nucleotide sequence ID" value="NZ_JAEKPD010000022.1"/>
</dbReference>
<gene>
    <name evidence="2" type="ORF">ILP92_16440</name>
</gene>
<comment type="caution">
    <text evidence="2">The sequence shown here is derived from an EMBL/GenBank/DDBJ whole genome shotgun (WGS) entry which is preliminary data.</text>
</comment>
<dbReference type="EMBL" id="JAEKPD010000022">
    <property type="protein sequence ID" value="MBJ3764331.1"/>
    <property type="molecule type" value="Genomic_DNA"/>
</dbReference>
<sequence length="60" mass="6722">MITNDIIARTLSAASQARMMGFDATADALEELLAEMFEEQHRQTPARESKPRDRKLLSAS</sequence>
<evidence type="ECO:0000256" key="1">
    <source>
        <dbReference type="SAM" id="MobiDB-lite"/>
    </source>
</evidence>
<keyword evidence="3" id="KW-1185">Reference proteome</keyword>
<organism evidence="2 3">
    <name type="scientific">Palleronia pontilimi</name>
    <dbReference type="NCBI Taxonomy" id="1964209"/>
    <lineage>
        <taxon>Bacteria</taxon>
        <taxon>Pseudomonadati</taxon>
        <taxon>Pseudomonadota</taxon>
        <taxon>Alphaproteobacteria</taxon>
        <taxon>Rhodobacterales</taxon>
        <taxon>Roseobacteraceae</taxon>
        <taxon>Palleronia</taxon>
    </lineage>
</organism>
<name>A0A934IEU2_9RHOB</name>
<evidence type="ECO:0000313" key="3">
    <source>
        <dbReference type="Proteomes" id="UP000642488"/>
    </source>
</evidence>
<dbReference type="Proteomes" id="UP000642488">
    <property type="component" value="Unassembled WGS sequence"/>
</dbReference>
<protein>
    <submittedName>
        <fullName evidence="2">Uncharacterized protein</fullName>
    </submittedName>
</protein>
<accession>A0A934IEU2</accession>
<dbReference type="AlphaFoldDB" id="A0A934IEU2"/>